<sequence length="115" mass="12518">MVESRCGLLCSECDFRESCGCGGCIETNGHPFHGECPVAKCCQDKGYTHCGECPDIPEHCGVSDCKRVDENGFHLCDGCGKTTCGKLHAYSYTDPEHGDNPPGARVEQCKRWANK</sequence>
<gene>
    <name evidence="1" type="ORF">SDC9_195520</name>
</gene>
<organism evidence="1">
    <name type="scientific">bioreactor metagenome</name>
    <dbReference type="NCBI Taxonomy" id="1076179"/>
    <lineage>
        <taxon>unclassified sequences</taxon>
        <taxon>metagenomes</taxon>
        <taxon>ecological metagenomes</taxon>
    </lineage>
</organism>
<evidence type="ECO:0008006" key="2">
    <source>
        <dbReference type="Google" id="ProtNLM"/>
    </source>
</evidence>
<comment type="caution">
    <text evidence="1">The sequence shown here is derived from an EMBL/GenBank/DDBJ whole genome shotgun (WGS) entry which is preliminary data.</text>
</comment>
<proteinExistence type="predicted"/>
<name>A0A645IAH9_9ZZZZ</name>
<reference evidence="1" key="1">
    <citation type="submission" date="2019-08" db="EMBL/GenBank/DDBJ databases">
        <authorList>
            <person name="Kucharzyk K."/>
            <person name="Murdoch R.W."/>
            <person name="Higgins S."/>
            <person name="Loffler F."/>
        </authorList>
    </citation>
    <scope>NUCLEOTIDE SEQUENCE</scope>
</reference>
<dbReference type="InterPro" id="IPR024227">
    <property type="entry name" value="DUF3795"/>
</dbReference>
<dbReference type="AlphaFoldDB" id="A0A645IAH9"/>
<accession>A0A645IAH9</accession>
<dbReference type="EMBL" id="VSSQ01109787">
    <property type="protein sequence ID" value="MPN47916.1"/>
    <property type="molecule type" value="Genomic_DNA"/>
</dbReference>
<protein>
    <recommendedName>
        <fullName evidence="2">DUF3795 domain-containing protein</fullName>
    </recommendedName>
</protein>
<dbReference type="Pfam" id="PF12675">
    <property type="entry name" value="DUF3795"/>
    <property type="match status" value="1"/>
</dbReference>
<evidence type="ECO:0000313" key="1">
    <source>
        <dbReference type="EMBL" id="MPN47916.1"/>
    </source>
</evidence>